<reference evidence="10" key="1">
    <citation type="submission" date="2018-11" db="EMBL/GenBank/DDBJ databases">
        <title>Henneguya salminicola genome and transcriptome.</title>
        <authorList>
            <person name="Yahalomi D."/>
            <person name="Atkinson S.D."/>
            <person name="Neuhof M."/>
            <person name="Chang E.S."/>
            <person name="Philippe H."/>
            <person name="Cartwright P."/>
            <person name="Bartholomew J.L."/>
            <person name="Huchon D."/>
        </authorList>
    </citation>
    <scope>NUCLEOTIDE SEQUENCE</scope>
    <source>
        <strain evidence="10">Hz1</strain>
        <tissue evidence="10">Whole</tissue>
    </source>
</reference>
<dbReference type="AlphaFoldDB" id="A0A6G3MDT8"/>
<feature type="compositionally biased region" description="Basic and acidic residues" evidence="7">
    <location>
        <begin position="485"/>
        <end position="506"/>
    </location>
</feature>
<evidence type="ECO:0000256" key="5">
    <source>
        <dbReference type="ARBA" id="ARBA00023136"/>
    </source>
</evidence>
<keyword evidence="4" id="KW-1133">Transmembrane helix</keyword>
<dbReference type="GO" id="GO:0005886">
    <property type="term" value="C:plasma membrane"/>
    <property type="evidence" value="ECO:0007669"/>
    <property type="project" value="TreeGrafter"/>
</dbReference>
<dbReference type="PROSITE" id="PS51212">
    <property type="entry name" value="WSC"/>
    <property type="match status" value="1"/>
</dbReference>
<dbReference type="EMBL" id="GHBP01000241">
    <property type="protein sequence ID" value="NDJ92215.1"/>
    <property type="molecule type" value="Transcribed_RNA"/>
</dbReference>
<accession>A0A6G3MDT8</accession>
<evidence type="ECO:0000256" key="3">
    <source>
        <dbReference type="ARBA" id="ARBA00022729"/>
    </source>
</evidence>
<feature type="chain" id="PRO_5026355414" evidence="8">
    <location>
        <begin position="27"/>
        <end position="532"/>
    </location>
</feature>
<dbReference type="SMART" id="SM00321">
    <property type="entry name" value="WSC"/>
    <property type="match status" value="1"/>
</dbReference>
<evidence type="ECO:0000313" key="10">
    <source>
        <dbReference type="EMBL" id="NDJ92215.1"/>
    </source>
</evidence>
<keyword evidence="2" id="KW-0812">Transmembrane</keyword>
<protein>
    <submittedName>
        <fullName evidence="10">Kremen protein 1 (Trinotate prediction)</fullName>
    </submittedName>
</protein>
<dbReference type="PANTHER" id="PTHR24269:SF16">
    <property type="entry name" value="PROTEIN SLG1"/>
    <property type="match status" value="1"/>
</dbReference>
<evidence type="ECO:0000259" key="9">
    <source>
        <dbReference type="PROSITE" id="PS51212"/>
    </source>
</evidence>
<feature type="domain" description="WSC" evidence="9">
    <location>
        <begin position="353"/>
        <end position="445"/>
    </location>
</feature>
<keyword evidence="6" id="KW-0325">Glycoprotein</keyword>
<keyword evidence="5" id="KW-0472">Membrane</keyword>
<feature type="region of interest" description="Disordered" evidence="7">
    <location>
        <begin position="477"/>
        <end position="532"/>
    </location>
</feature>
<evidence type="ECO:0000256" key="6">
    <source>
        <dbReference type="ARBA" id="ARBA00023180"/>
    </source>
</evidence>
<evidence type="ECO:0000256" key="2">
    <source>
        <dbReference type="ARBA" id="ARBA00022692"/>
    </source>
</evidence>
<name>A0A6G3MDT8_HENSL</name>
<dbReference type="InterPro" id="IPR051836">
    <property type="entry name" value="Kremen_rcpt"/>
</dbReference>
<keyword evidence="3 8" id="KW-0732">Signal</keyword>
<comment type="subcellular location">
    <subcellularLocation>
        <location evidence="1">Membrane</location>
        <topology evidence="1">Single-pass membrane protein</topology>
    </subcellularLocation>
</comment>
<evidence type="ECO:0000256" key="4">
    <source>
        <dbReference type="ARBA" id="ARBA00022989"/>
    </source>
</evidence>
<feature type="signal peptide" evidence="8">
    <location>
        <begin position="1"/>
        <end position="26"/>
    </location>
</feature>
<dbReference type="PANTHER" id="PTHR24269">
    <property type="entry name" value="KREMEN PROTEIN"/>
    <property type="match status" value="1"/>
</dbReference>
<dbReference type="Pfam" id="PF01822">
    <property type="entry name" value="WSC"/>
    <property type="match status" value="1"/>
</dbReference>
<evidence type="ECO:0000256" key="1">
    <source>
        <dbReference type="ARBA" id="ARBA00004167"/>
    </source>
</evidence>
<evidence type="ECO:0000256" key="8">
    <source>
        <dbReference type="SAM" id="SignalP"/>
    </source>
</evidence>
<organism evidence="10">
    <name type="scientific">Henneguya salminicola</name>
    <name type="common">Myxosporean</name>
    <dbReference type="NCBI Taxonomy" id="69463"/>
    <lineage>
        <taxon>Eukaryota</taxon>
        <taxon>Metazoa</taxon>
        <taxon>Cnidaria</taxon>
        <taxon>Myxozoa</taxon>
        <taxon>Myxosporea</taxon>
        <taxon>Bivalvulida</taxon>
        <taxon>Platysporina</taxon>
        <taxon>Myxobolidae</taxon>
        <taxon>Henneguya</taxon>
    </lineage>
</organism>
<proteinExistence type="predicted"/>
<dbReference type="InterPro" id="IPR002889">
    <property type="entry name" value="WSC_carb-bd"/>
</dbReference>
<evidence type="ECO:0000256" key="7">
    <source>
        <dbReference type="SAM" id="MobiDB-lite"/>
    </source>
</evidence>
<sequence length="532" mass="59747">MKAQIMSVLSLILLYNILIFPLKVNADISTSSYPDDDLYDSPDIEIDDSLTNEAYDTDSDVSVRKSASHSKDFYSDRIEDAPDIYSNDVGTKKSNKSLPPLKKDEVCMPEEMSDFCQCQRNCYPDSLAFISPCQCQRSSQISPLNSVNYESQQPPLLASQPRIENSASFLPSTISFSDCSNGQNSPECSCHRACVPGIPINYNPCTCMEYGSNTAAPESTDFSAFNPFPQIDFANNIAQTPAFQPDYNVYNNQYMANTPHFDENSCSRACFPYTLQQNSPCLCNFNLKAENTMSPFAPSMYPTGYDTGYPSNYQYWSKPIQKQSLTSAAHQRTSMNGMLNSRVPKVERNPTSIGTYLGCFHDKKKTGRDLKMSIPVPKLTPDSCVNKCREKKKRFAATQNGYLCFCGSRFGRYNRTKDEQCGTPCSGDPTKYCGGHWLNAVYSTDGQIYSPKQFSFKTKDPLDESEYNKKIKNQANTRQKLTKTSNREGKLTKIKPSPDKINEYSKKVSHKSLKNTKLGGHQNQPTLKGFFK</sequence>